<dbReference type="AlphaFoldDB" id="A0AAJ0AMT8"/>
<reference evidence="2" key="1">
    <citation type="submission" date="2021-06" db="EMBL/GenBank/DDBJ databases">
        <title>Comparative genomics, transcriptomics and evolutionary studies reveal genomic signatures of adaptation to plant cell wall in hemibiotrophic fungi.</title>
        <authorList>
            <consortium name="DOE Joint Genome Institute"/>
            <person name="Baroncelli R."/>
            <person name="Diaz J.F."/>
            <person name="Benocci T."/>
            <person name="Peng M."/>
            <person name="Battaglia E."/>
            <person name="Haridas S."/>
            <person name="Andreopoulos W."/>
            <person name="Labutti K."/>
            <person name="Pangilinan J."/>
            <person name="Floch G.L."/>
            <person name="Makela M.R."/>
            <person name="Henrissat B."/>
            <person name="Grigoriev I.V."/>
            <person name="Crouch J.A."/>
            <person name="De Vries R.P."/>
            <person name="Sukno S.A."/>
            <person name="Thon M.R."/>
        </authorList>
    </citation>
    <scope>NUCLEOTIDE SEQUENCE</scope>
    <source>
        <strain evidence="2">CBS 193.32</strain>
    </source>
</reference>
<evidence type="ECO:0000313" key="2">
    <source>
        <dbReference type="EMBL" id="KAK1675257.1"/>
    </source>
</evidence>
<protein>
    <submittedName>
        <fullName evidence="2">Uncharacterized protein</fullName>
    </submittedName>
</protein>
<dbReference type="GeneID" id="85459528"/>
<keyword evidence="1" id="KW-0732">Signal</keyword>
<keyword evidence="3" id="KW-1185">Reference proteome</keyword>
<comment type="caution">
    <text evidence="2">The sequence shown here is derived from an EMBL/GenBank/DDBJ whole genome shotgun (WGS) entry which is preliminary data.</text>
</comment>
<dbReference type="RefSeq" id="XP_060429260.1">
    <property type="nucleotide sequence ID" value="XM_060575002.1"/>
</dbReference>
<dbReference type="Proteomes" id="UP001224890">
    <property type="component" value="Unassembled WGS sequence"/>
</dbReference>
<organism evidence="2 3">
    <name type="scientific">Colletotrichum godetiae</name>
    <dbReference type="NCBI Taxonomy" id="1209918"/>
    <lineage>
        <taxon>Eukaryota</taxon>
        <taxon>Fungi</taxon>
        <taxon>Dikarya</taxon>
        <taxon>Ascomycota</taxon>
        <taxon>Pezizomycotina</taxon>
        <taxon>Sordariomycetes</taxon>
        <taxon>Hypocreomycetidae</taxon>
        <taxon>Glomerellales</taxon>
        <taxon>Glomerellaceae</taxon>
        <taxon>Colletotrichum</taxon>
        <taxon>Colletotrichum acutatum species complex</taxon>
    </lineage>
</organism>
<feature type="signal peptide" evidence="1">
    <location>
        <begin position="1"/>
        <end position="19"/>
    </location>
</feature>
<dbReference type="EMBL" id="JAHMHR010000022">
    <property type="protein sequence ID" value="KAK1675257.1"/>
    <property type="molecule type" value="Genomic_DNA"/>
</dbReference>
<gene>
    <name evidence="2" type="ORF">BDP55DRAFT_664991</name>
</gene>
<proteinExistence type="predicted"/>
<accession>A0AAJ0AMT8</accession>
<feature type="chain" id="PRO_5042480697" evidence="1">
    <location>
        <begin position="20"/>
        <end position="122"/>
    </location>
</feature>
<name>A0AAJ0AMT8_9PEZI</name>
<sequence length="122" mass="13177">MIFNKILISLLAAIPLYNAATVPSAVTREPDFELISEAFEAGQMVTNPDISIGATATSAAEKREHAECWNNSKHSLKEPNGSYSISASGNHLLSAQRLGALLLENSPSVFRSERLLNQDGLH</sequence>
<evidence type="ECO:0000313" key="3">
    <source>
        <dbReference type="Proteomes" id="UP001224890"/>
    </source>
</evidence>
<evidence type="ECO:0000256" key="1">
    <source>
        <dbReference type="SAM" id="SignalP"/>
    </source>
</evidence>